<dbReference type="InterPro" id="IPR050827">
    <property type="entry name" value="CRP1_MDG1_kinase"/>
</dbReference>
<comment type="similarity">
    <text evidence="1">Belongs to the 5'-AMP-activated protein kinase beta subunit family.</text>
</comment>
<feature type="domain" description="Association with the SNF1 complex (ASC)" evidence="3">
    <location>
        <begin position="430"/>
        <end position="523"/>
    </location>
</feature>
<dbReference type="InterPro" id="IPR006828">
    <property type="entry name" value="ASC_dom"/>
</dbReference>
<accession>A0ABR4N773</accession>
<comment type="caution">
    <text evidence="4">The sequence shown here is derived from an EMBL/GenBank/DDBJ whole genome shotgun (WGS) entry which is preliminary data.</text>
</comment>
<dbReference type="Pfam" id="PF16561">
    <property type="entry name" value="AMPK1_CBM"/>
    <property type="match status" value="1"/>
</dbReference>
<dbReference type="Pfam" id="PF04739">
    <property type="entry name" value="AMPKBI"/>
    <property type="match status" value="1"/>
</dbReference>
<gene>
    <name evidence="4" type="primary">GAL83</name>
    <name evidence="4" type="ORF">HK105_205210</name>
</gene>
<dbReference type="CDD" id="cd02859">
    <property type="entry name" value="E_set_AMPKbeta_like_N"/>
    <property type="match status" value="1"/>
</dbReference>
<dbReference type="InterPro" id="IPR037256">
    <property type="entry name" value="ASC_dom_sf"/>
</dbReference>
<dbReference type="SMART" id="SM01010">
    <property type="entry name" value="AMPKBI"/>
    <property type="match status" value="1"/>
</dbReference>
<evidence type="ECO:0000256" key="1">
    <source>
        <dbReference type="ARBA" id="ARBA00010926"/>
    </source>
</evidence>
<dbReference type="Gene3D" id="6.20.250.60">
    <property type="match status" value="1"/>
</dbReference>
<dbReference type="PANTHER" id="PTHR10343:SF84">
    <property type="entry name" value="5'-AMP-ACTIVATED PROTEIN KINASE SUBUNIT BETA-1"/>
    <property type="match status" value="1"/>
</dbReference>
<protein>
    <submittedName>
        <fullName evidence="4">Galactose metabolism-related protein</fullName>
    </submittedName>
</protein>
<dbReference type="Gene3D" id="2.60.40.10">
    <property type="entry name" value="Immunoglobulins"/>
    <property type="match status" value="1"/>
</dbReference>
<dbReference type="InterPro" id="IPR013783">
    <property type="entry name" value="Ig-like_fold"/>
</dbReference>
<evidence type="ECO:0000313" key="4">
    <source>
        <dbReference type="EMBL" id="KAL2915345.1"/>
    </source>
</evidence>
<dbReference type="InterPro" id="IPR032640">
    <property type="entry name" value="AMPK1_CBM"/>
</dbReference>
<feature type="compositionally biased region" description="Low complexity" evidence="2">
    <location>
        <begin position="90"/>
        <end position="128"/>
    </location>
</feature>
<dbReference type="InterPro" id="IPR014756">
    <property type="entry name" value="Ig_E-set"/>
</dbReference>
<dbReference type="EMBL" id="JADGIZ020000025">
    <property type="protein sequence ID" value="KAL2915345.1"/>
    <property type="molecule type" value="Genomic_DNA"/>
</dbReference>
<feature type="region of interest" description="Disordered" evidence="2">
    <location>
        <begin position="1"/>
        <end position="70"/>
    </location>
</feature>
<reference evidence="4 5" key="1">
    <citation type="submission" date="2023-09" db="EMBL/GenBank/DDBJ databases">
        <title>Pangenome analysis of Batrachochytrium dendrobatidis and related Chytrids.</title>
        <authorList>
            <person name="Yacoub M.N."/>
            <person name="Stajich J.E."/>
            <person name="James T.Y."/>
        </authorList>
    </citation>
    <scope>NUCLEOTIDE SEQUENCE [LARGE SCALE GENOMIC DNA]</scope>
    <source>
        <strain evidence="4 5">JEL0888</strain>
    </source>
</reference>
<evidence type="ECO:0000259" key="3">
    <source>
        <dbReference type="SMART" id="SM01010"/>
    </source>
</evidence>
<organism evidence="4 5">
    <name type="scientific">Polyrhizophydium stewartii</name>
    <dbReference type="NCBI Taxonomy" id="2732419"/>
    <lineage>
        <taxon>Eukaryota</taxon>
        <taxon>Fungi</taxon>
        <taxon>Fungi incertae sedis</taxon>
        <taxon>Chytridiomycota</taxon>
        <taxon>Chytridiomycota incertae sedis</taxon>
        <taxon>Chytridiomycetes</taxon>
        <taxon>Rhizophydiales</taxon>
        <taxon>Rhizophydiales incertae sedis</taxon>
        <taxon>Polyrhizophydium</taxon>
    </lineage>
</organism>
<evidence type="ECO:0000256" key="2">
    <source>
        <dbReference type="SAM" id="MobiDB-lite"/>
    </source>
</evidence>
<sequence>MGNVQSTDDEDSVWSTGPGGPTQARRMSLSTSPSPAAAAAAAARLAQQRPRPVSALVPGSGGGIGPGSGPASHGFGAGLAAPAGIPPGPMHAGAASAAARSPPLDAPSRPQAAAPTPSPSSVSTVSGVSGSTAQAAGARGAAVPVAVPTGGLVEHSPVAGSPLAASEIYSLSAAGGSVPTASWVGRFLGPKRSRSAVKLADSGDLTPTQPILPELPAPDRPQAGAQADSLLSIGLGAAGARTTPSQRQETQIDSASGHLESLQLEPAVPGAIDMSKPKPFVQPEGEQSYKNSARIVHSYGPAGPGPLAPMALSRSDTQKKLIPIMISWTHGGKVVFITGTFNNWKQKIRLAKSSDEFSTVVDMPIGTHRFKFIVDDEWKCSEDLPVTSDPDGNLVNYLEVTDEEGDRQGDGLDGLSTLGEGTTEFDGLQPDSPIESYDSAIPAYLQSGRFRAGRGSQQTLPFDPPPALPAHLQRVILNSKTVSSSDPYILPVPTHVTLNHLYACSIRDGVMAIGCTTRYKKKVCGYGFLSVN</sequence>
<proteinExistence type="inferred from homology"/>
<dbReference type="Proteomes" id="UP001527925">
    <property type="component" value="Unassembled WGS sequence"/>
</dbReference>
<dbReference type="PANTHER" id="PTHR10343">
    <property type="entry name" value="5'-AMP-ACTIVATED PROTEIN KINASE , BETA SUBUNIT"/>
    <property type="match status" value="1"/>
</dbReference>
<dbReference type="SUPFAM" id="SSF81296">
    <property type="entry name" value="E set domains"/>
    <property type="match status" value="1"/>
</dbReference>
<name>A0ABR4N773_9FUNG</name>
<feature type="region of interest" description="Disordered" evidence="2">
    <location>
        <begin position="198"/>
        <end position="224"/>
    </location>
</feature>
<keyword evidence="5" id="KW-1185">Reference proteome</keyword>
<dbReference type="SUPFAM" id="SSF160219">
    <property type="entry name" value="AMPKBI-like"/>
    <property type="match status" value="1"/>
</dbReference>
<feature type="region of interest" description="Disordered" evidence="2">
    <location>
        <begin position="87"/>
        <end position="128"/>
    </location>
</feature>
<evidence type="ECO:0000313" key="5">
    <source>
        <dbReference type="Proteomes" id="UP001527925"/>
    </source>
</evidence>
<feature type="compositionally biased region" description="Gly residues" evidence="2">
    <location>
        <begin position="59"/>
        <end position="68"/>
    </location>
</feature>